<dbReference type="EMBL" id="FMIK01000017">
    <property type="protein sequence ID" value="SCL85328.1"/>
    <property type="molecule type" value="Genomic_DNA"/>
</dbReference>
<name>A0AAX2CEK8_9BACI</name>
<dbReference type="RefSeq" id="WP_242199328.1">
    <property type="nucleotide sequence ID" value="NZ_CP066179.1"/>
</dbReference>
<evidence type="ECO:0000313" key="2">
    <source>
        <dbReference type="Proteomes" id="UP000242164"/>
    </source>
</evidence>
<sequence>MTITAVTQNINAFRNHLQAENFHMMENTNNDGSIFFSTDQRTDSGANIRLVVAFSNDYTSVDMYCFNVAQVNNPLKKDAILTLLNDLNTDYRFAKFTIENSNSITISIPLDFSETNFDPSLIMKHLFGLYNCADKEYQTFMKLIWA</sequence>
<gene>
    <name evidence="1" type="ORF">BCB44BAC_00724</name>
</gene>
<protein>
    <recommendedName>
        <fullName evidence="3">YbjN domain-containing protein</fullName>
    </recommendedName>
</protein>
<organism evidence="1 2">
    <name type="scientific">Bacillus cytotoxicus</name>
    <dbReference type="NCBI Taxonomy" id="580165"/>
    <lineage>
        <taxon>Bacteria</taxon>
        <taxon>Bacillati</taxon>
        <taxon>Bacillota</taxon>
        <taxon>Bacilli</taxon>
        <taxon>Bacillales</taxon>
        <taxon>Bacillaceae</taxon>
        <taxon>Bacillus</taxon>
        <taxon>Bacillus cereus group</taxon>
    </lineage>
</organism>
<dbReference type="Proteomes" id="UP000242164">
    <property type="component" value="Unassembled WGS sequence"/>
</dbReference>
<comment type="caution">
    <text evidence="1">The sequence shown here is derived from an EMBL/GenBank/DDBJ whole genome shotgun (WGS) entry which is preliminary data.</text>
</comment>
<dbReference type="AlphaFoldDB" id="A0AAX2CEK8"/>
<proteinExistence type="predicted"/>
<evidence type="ECO:0000313" key="1">
    <source>
        <dbReference type="EMBL" id="SCL85328.1"/>
    </source>
</evidence>
<accession>A0AAX2CEK8</accession>
<reference evidence="1 2" key="1">
    <citation type="submission" date="2016-08" db="EMBL/GenBank/DDBJ databases">
        <authorList>
            <person name="Loux V."/>
            <person name="Rue O."/>
        </authorList>
    </citation>
    <scope>NUCLEOTIDE SEQUENCE [LARGE SCALE GENOMIC DNA]</scope>
    <source>
        <strain evidence="1 2">AFSSA_08CEB44bac</strain>
    </source>
</reference>
<evidence type="ECO:0008006" key="3">
    <source>
        <dbReference type="Google" id="ProtNLM"/>
    </source>
</evidence>